<gene>
    <name evidence="1" type="ORF">CALMAC_LOCUS5027</name>
</gene>
<keyword evidence="2" id="KW-1185">Reference proteome</keyword>
<dbReference type="OrthoDB" id="10050565at2759"/>
<protein>
    <submittedName>
        <fullName evidence="1">Uncharacterized protein</fullName>
    </submittedName>
</protein>
<organism evidence="1 2">
    <name type="scientific">Callosobruchus maculatus</name>
    <name type="common">Southern cowpea weevil</name>
    <name type="synonym">Pulse bruchid</name>
    <dbReference type="NCBI Taxonomy" id="64391"/>
    <lineage>
        <taxon>Eukaryota</taxon>
        <taxon>Metazoa</taxon>
        <taxon>Ecdysozoa</taxon>
        <taxon>Arthropoda</taxon>
        <taxon>Hexapoda</taxon>
        <taxon>Insecta</taxon>
        <taxon>Pterygota</taxon>
        <taxon>Neoptera</taxon>
        <taxon>Endopterygota</taxon>
        <taxon>Coleoptera</taxon>
        <taxon>Polyphaga</taxon>
        <taxon>Cucujiformia</taxon>
        <taxon>Chrysomeloidea</taxon>
        <taxon>Chrysomelidae</taxon>
        <taxon>Bruchinae</taxon>
        <taxon>Bruchini</taxon>
        <taxon>Callosobruchus</taxon>
    </lineage>
</organism>
<name>A0A653BZK3_CALMS</name>
<dbReference type="Proteomes" id="UP000410492">
    <property type="component" value="Unassembled WGS sequence"/>
</dbReference>
<sequence length="134" mass="15214">MSELYALDMENKLNKKVGRPDCNVEIEECLLNIKIIVIEYYPEKQKDWFCATVPNKTGSTLLDKITENITMLSCSVCCQPFCIILIFVTSEGDETSKRNFLDCLVYTVLCSCLKKPVRSAAVLLSVKQCVQWCV</sequence>
<proteinExistence type="predicted"/>
<evidence type="ECO:0000313" key="2">
    <source>
        <dbReference type="Proteomes" id="UP000410492"/>
    </source>
</evidence>
<dbReference type="EMBL" id="CAACVG010006688">
    <property type="protein sequence ID" value="VEN41064.1"/>
    <property type="molecule type" value="Genomic_DNA"/>
</dbReference>
<dbReference type="AlphaFoldDB" id="A0A653BZK3"/>
<reference evidence="1 2" key="1">
    <citation type="submission" date="2019-01" db="EMBL/GenBank/DDBJ databases">
        <authorList>
            <person name="Sayadi A."/>
        </authorList>
    </citation>
    <scope>NUCLEOTIDE SEQUENCE [LARGE SCALE GENOMIC DNA]</scope>
</reference>
<evidence type="ECO:0000313" key="1">
    <source>
        <dbReference type="EMBL" id="VEN41064.1"/>
    </source>
</evidence>
<accession>A0A653BZK3</accession>